<sequence>MSDPLSVAAGVVTLVTFGVQASSSLLQLIKDFKRAPSTVRQLKEELEALVAVLQTLEATIEDAESDFTPLETPLYQCSKACRDFEAILSHFAGRSHSAKTSFQDWTKLKYLGSDINGFKDMIAGYKATISIAICNVNLRSSALTLRAFNEYKDMIANTTYDLEDRLRDIDAKLQIVVSRSADGTEESPIIREQMQEEKDSILKCLEICDNVSDHITVLQRKTPRNVSTSSSSHERAEGTNRPAISAWLVAANNLTGCRGQLETHLQRLSDESKQPSDEFDPEAAQANKEDLLREINSLQRSIDICDDAYKEADRNRTNIFEDVLMGDDGRQVIASTVGDLIFARKIKTGSRSVQMLGQMSDLTIQHATSNRDGVASKESLQRPEVRSEDFEGRYGAGRDLRPQTSTNLNQK</sequence>
<proteinExistence type="predicted"/>
<dbReference type="AlphaFoldDB" id="A0AAD9Z290"/>
<feature type="region of interest" description="Disordered" evidence="2">
    <location>
        <begin position="265"/>
        <end position="284"/>
    </location>
</feature>
<keyword evidence="5" id="KW-1185">Reference proteome</keyword>
<evidence type="ECO:0000313" key="5">
    <source>
        <dbReference type="Proteomes" id="UP001276659"/>
    </source>
</evidence>
<feature type="compositionally biased region" description="Basic and acidic residues" evidence="2">
    <location>
        <begin position="379"/>
        <end position="401"/>
    </location>
</feature>
<feature type="coiled-coil region" evidence="1">
    <location>
        <begin position="39"/>
        <end position="66"/>
    </location>
</feature>
<organism evidence="4 5">
    <name type="scientific">Lepraria neglecta</name>
    <dbReference type="NCBI Taxonomy" id="209136"/>
    <lineage>
        <taxon>Eukaryota</taxon>
        <taxon>Fungi</taxon>
        <taxon>Dikarya</taxon>
        <taxon>Ascomycota</taxon>
        <taxon>Pezizomycotina</taxon>
        <taxon>Lecanoromycetes</taxon>
        <taxon>OSLEUM clade</taxon>
        <taxon>Lecanoromycetidae</taxon>
        <taxon>Lecanorales</taxon>
        <taxon>Lecanorineae</taxon>
        <taxon>Stereocaulaceae</taxon>
        <taxon>Lepraria</taxon>
    </lineage>
</organism>
<accession>A0AAD9Z290</accession>
<evidence type="ECO:0000313" key="4">
    <source>
        <dbReference type="EMBL" id="KAK3168622.1"/>
    </source>
</evidence>
<evidence type="ECO:0000256" key="1">
    <source>
        <dbReference type="SAM" id="Coils"/>
    </source>
</evidence>
<feature type="compositionally biased region" description="Basic and acidic residues" evidence="2">
    <location>
        <begin position="265"/>
        <end position="276"/>
    </location>
</feature>
<reference evidence="4" key="1">
    <citation type="submission" date="2022-11" db="EMBL/GenBank/DDBJ databases">
        <title>Chromosomal genome sequence assembly and mating type (MAT) locus characterization of the leprose asexual lichenized fungus Lepraria neglecta (Nyl.) Erichsen.</title>
        <authorList>
            <person name="Allen J.L."/>
            <person name="Pfeffer B."/>
        </authorList>
    </citation>
    <scope>NUCLEOTIDE SEQUENCE</scope>
    <source>
        <strain evidence="4">Allen 5258</strain>
    </source>
</reference>
<evidence type="ECO:0000256" key="2">
    <source>
        <dbReference type="SAM" id="MobiDB-lite"/>
    </source>
</evidence>
<keyword evidence="1" id="KW-0175">Coiled coil</keyword>
<gene>
    <name evidence="4" type="ORF">OEA41_005070</name>
</gene>
<protein>
    <recommendedName>
        <fullName evidence="3">Azaphilone pigments biosynthesis cluster protein L N-terminal domain-containing protein</fullName>
    </recommendedName>
</protein>
<feature type="compositionally biased region" description="Polar residues" evidence="2">
    <location>
        <begin position="402"/>
        <end position="411"/>
    </location>
</feature>
<comment type="caution">
    <text evidence="4">The sequence shown here is derived from an EMBL/GenBank/DDBJ whole genome shotgun (WGS) entry which is preliminary data.</text>
</comment>
<dbReference type="Pfam" id="PF17111">
    <property type="entry name" value="PigL_N"/>
    <property type="match status" value="1"/>
</dbReference>
<dbReference type="Proteomes" id="UP001276659">
    <property type="component" value="Unassembled WGS sequence"/>
</dbReference>
<feature type="domain" description="Azaphilone pigments biosynthesis cluster protein L N-terminal" evidence="3">
    <location>
        <begin position="3"/>
        <end position="209"/>
    </location>
</feature>
<dbReference type="InterPro" id="IPR031348">
    <property type="entry name" value="PigL_N"/>
</dbReference>
<dbReference type="EMBL" id="JASNWA010000010">
    <property type="protein sequence ID" value="KAK3168622.1"/>
    <property type="molecule type" value="Genomic_DNA"/>
</dbReference>
<name>A0AAD9Z290_9LECA</name>
<evidence type="ECO:0000259" key="3">
    <source>
        <dbReference type="Pfam" id="PF17111"/>
    </source>
</evidence>
<feature type="region of interest" description="Disordered" evidence="2">
    <location>
        <begin position="367"/>
        <end position="411"/>
    </location>
</feature>